<keyword evidence="2" id="KW-1185">Reference proteome</keyword>
<accession>A0A423XK69</accession>
<name>A0A423XK69_9PEZI</name>
<reference evidence="1 2" key="1">
    <citation type="submission" date="2015-09" db="EMBL/GenBank/DDBJ databases">
        <title>Host preference determinants of Valsa canker pathogens revealed by comparative genomics.</title>
        <authorList>
            <person name="Yin Z."/>
            <person name="Huang L."/>
        </authorList>
    </citation>
    <scope>NUCLEOTIDE SEQUENCE [LARGE SCALE GENOMIC DNA]</scope>
    <source>
        <strain evidence="1 2">SXYLt</strain>
    </source>
</reference>
<comment type="caution">
    <text evidence="1">The sequence shown here is derived from an EMBL/GenBank/DDBJ whole genome shotgun (WGS) entry which is preliminary data.</text>
</comment>
<dbReference type="AlphaFoldDB" id="A0A423XK69"/>
<dbReference type="EMBL" id="LKEB01000004">
    <property type="protein sequence ID" value="ROW16723.1"/>
    <property type="molecule type" value="Genomic_DNA"/>
</dbReference>
<dbReference type="InParanoid" id="A0A423XK69"/>
<dbReference type="Proteomes" id="UP000285146">
    <property type="component" value="Unassembled WGS sequence"/>
</dbReference>
<protein>
    <submittedName>
        <fullName evidence="1">Uncharacterized protein</fullName>
    </submittedName>
</protein>
<proteinExistence type="predicted"/>
<sequence length="61" mass="6855">MVEAQVDYHRPRERIHLELDIFQEGLDHGLDQTLKGETALVTGRDITHTGGRGLSPNLSME</sequence>
<organism evidence="1 2">
    <name type="scientific">Cytospora leucostoma</name>
    <dbReference type="NCBI Taxonomy" id="1230097"/>
    <lineage>
        <taxon>Eukaryota</taxon>
        <taxon>Fungi</taxon>
        <taxon>Dikarya</taxon>
        <taxon>Ascomycota</taxon>
        <taxon>Pezizomycotina</taxon>
        <taxon>Sordariomycetes</taxon>
        <taxon>Sordariomycetidae</taxon>
        <taxon>Diaporthales</taxon>
        <taxon>Cytosporaceae</taxon>
        <taxon>Cytospora</taxon>
    </lineage>
</organism>
<evidence type="ECO:0000313" key="1">
    <source>
        <dbReference type="EMBL" id="ROW16723.1"/>
    </source>
</evidence>
<evidence type="ECO:0000313" key="2">
    <source>
        <dbReference type="Proteomes" id="UP000285146"/>
    </source>
</evidence>
<gene>
    <name evidence="1" type="ORF">VPNG_01642</name>
</gene>